<protein>
    <recommendedName>
        <fullName evidence="1">ABM domain-containing protein</fullName>
    </recommendedName>
</protein>
<keyword evidence="3" id="KW-1185">Reference proteome</keyword>
<dbReference type="KEGG" id="abas:ACPOL_2982"/>
<sequence>MKPVTQINVLSIKPEKIDEFFEADRSYIASASLPKGLIGSRLYRSLDGKSAVRVSQYESVEAHKEYHHSEVLRQQIDLLRTFVESSSPGFYEEAYTTGDFK</sequence>
<dbReference type="InterPro" id="IPR011008">
    <property type="entry name" value="Dimeric_a/b-barrel"/>
</dbReference>
<dbReference type="PROSITE" id="PS51725">
    <property type="entry name" value="ABM"/>
    <property type="match status" value="1"/>
</dbReference>
<dbReference type="Proteomes" id="UP000253606">
    <property type="component" value="Chromosome"/>
</dbReference>
<dbReference type="RefSeq" id="WP_114207536.1">
    <property type="nucleotide sequence ID" value="NZ_CP030840.1"/>
</dbReference>
<evidence type="ECO:0000313" key="2">
    <source>
        <dbReference type="EMBL" id="AXC12284.1"/>
    </source>
</evidence>
<dbReference type="Pfam" id="PF03992">
    <property type="entry name" value="ABM"/>
    <property type="match status" value="1"/>
</dbReference>
<dbReference type="EMBL" id="CP030840">
    <property type="protein sequence ID" value="AXC12284.1"/>
    <property type="molecule type" value="Genomic_DNA"/>
</dbReference>
<name>A0A2Z5G0J2_9BACT</name>
<evidence type="ECO:0000259" key="1">
    <source>
        <dbReference type="PROSITE" id="PS51725"/>
    </source>
</evidence>
<proteinExistence type="predicted"/>
<dbReference type="InterPro" id="IPR007138">
    <property type="entry name" value="ABM_dom"/>
</dbReference>
<dbReference type="AlphaFoldDB" id="A0A2Z5G0J2"/>
<organism evidence="2 3">
    <name type="scientific">Acidisarcina polymorpha</name>
    <dbReference type="NCBI Taxonomy" id="2211140"/>
    <lineage>
        <taxon>Bacteria</taxon>
        <taxon>Pseudomonadati</taxon>
        <taxon>Acidobacteriota</taxon>
        <taxon>Terriglobia</taxon>
        <taxon>Terriglobales</taxon>
        <taxon>Acidobacteriaceae</taxon>
        <taxon>Acidisarcina</taxon>
    </lineage>
</organism>
<dbReference type="SUPFAM" id="SSF54909">
    <property type="entry name" value="Dimeric alpha+beta barrel"/>
    <property type="match status" value="1"/>
</dbReference>
<reference evidence="2 3" key="1">
    <citation type="journal article" date="2018" name="Front. Microbiol.">
        <title>Hydrolytic Capabilities as a Key to Environmental Success: Chitinolytic and Cellulolytic Acidobacteria From Acidic Sub-arctic Soils and Boreal Peatlands.</title>
        <authorList>
            <person name="Belova S.E."/>
            <person name="Ravin N.V."/>
            <person name="Pankratov T.A."/>
            <person name="Rakitin A.L."/>
            <person name="Ivanova A.A."/>
            <person name="Beletsky A.V."/>
            <person name="Mardanov A.V."/>
            <person name="Sinninghe Damste J.S."/>
            <person name="Dedysh S.N."/>
        </authorList>
    </citation>
    <scope>NUCLEOTIDE SEQUENCE [LARGE SCALE GENOMIC DNA]</scope>
    <source>
        <strain evidence="2 3">SBC82</strain>
    </source>
</reference>
<dbReference type="OrthoDB" id="1494517at2"/>
<accession>A0A2Z5G0J2</accession>
<feature type="domain" description="ABM" evidence="1">
    <location>
        <begin position="4"/>
        <end position="91"/>
    </location>
</feature>
<gene>
    <name evidence="2" type="ORF">ACPOL_2982</name>
</gene>
<evidence type="ECO:0000313" key="3">
    <source>
        <dbReference type="Proteomes" id="UP000253606"/>
    </source>
</evidence>
<dbReference type="Gene3D" id="3.30.70.100">
    <property type="match status" value="1"/>
</dbReference>